<reference evidence="2 3" key="1">
    <citation type="submission" date="2019-10" db="EMBL/GenBank/DDBJ databases">
        <title>Assembly and Annotation for the nematode Trichostrongylus colubriformis.</title>
        <authorList>
            <person name="Martin J."/>
        </authorList>
    </citation>
    <scope>NUCLEOTIDE SEQUENCE [LARGE SCALE GENOMIC DNA]</scope>
    <source>
        <strain evidence="2">G859</strain>
        <tissue evidence="2">Whole worm</tissue>
    </source>
</reference>
<feature type="compositionally biased region" description="Low complexity" evidence="1">
    <location>
        <begin position="191"/>
        <end position="201"/>
    </location>
</feature>
<keyword evidence="3" id="KW-1185">Reference proteome</keyword>
<feature type="compositionally biased region" description="Low complexity" evidence="1">
    <location>
        <begin position="149"/>
        <end position="180"/>
    </location>
</feature>
<sequence>VGSEQEEFILPKSPAQANLARYISKKKAIQSMLPPSSRSDKLQKPPEPQGSGRGDSYREKSRDIDRVDPAGTQPPSHRSSREKRDNIIHSRPRASSVTNSSRRDRSRSRSGKSGGSKGLCSCCRGRSNKRTAGSRNSEKSTKSKKSAKSGKSPKSGKSGKSAKSGKSGKPMRSGKSAKSGKSGKSRKAGKSGKSGLSCKCGKTNKSKRSSATSQASEKSLNDRSKQTQIRSRRSQRISKSSKSE</sequence>
<evidence type="ECO:0000313" key="3">
    <source>
        <dbReference type="Proteomes" id="UP001331761"/>
    </source>
</evidence>
<dbReference type="EMBL" id="WIXE01012971">
    <property type="protein sequence ID" value="KAK5975497.1"/>
    <property type="molecule type" value="Genomic_DNA"/>
</dbReference>
<proteinExistence type="predicted"/>
<comment type="caution">
    <text evidence="2">The sequence shown here is derived from an EMBL/GenBank/DDBJ whole genome shotgun (WGS) entry which is preliminary data.</text>
</comment>
<dbReference type="Proteomes" id="UP001331761">
    <property type="component" value="Unassembled WGS sequence"/>
</dbReference>
<feature type="non-terminal residue" evidence="2">
    <location>
        <position position="1"/>
    </location>
</feature>
<protein>
    <submittedName>
        <fullName evidence="2">Uncharacterized protein</fullName>
    </submittedName>
</protein>
<evidence type="ECO:0000313" key="2">
    <source>
        <dbReference type="EMBL" id="KAK5975497.1"/>
    </source>
</evidence>
<accession>A0AAN8IN62</accession>
<organism evidence="2 3">
    <name type="scientific">Trichostrongylus colubriformis</name>
    <name type="common">Black scour worm</name>
    <dbReference type="NCBI Taxonomy" id="6319"/>
    <lineage>
        <taxon>Eukaryota</taxon>
        <taxon>Metazoa</taxon>
        <taxon>Ecdysozoa</taxon>
        <taxon>Nematoda</taxon>
        <taxon>Chromadorea</taxon>
        <taxon>Rhabditida</taxon>
        <taxon>Rhabditina</taxon>
        <taxon>Rhabditomorpha</taxon>
        <taxon>Strongyloidea</taxon>
        <taxon>Trichostrongylidae</taxon>
        <taxon>Trichostrongylus</taxon>
    </lineage>
</organism>
<feature type="compositionally biased region" description="Polar residues" evidence="1">
    <location>
        <begin position="209"/>
        <end position="218"/>
    </location>
</feature>
<feature type="compositionally biased region" description="Basic and acidic residues" evidence="1">
    <location>
        <begin position="55"/>
        <end position="68"/>
    </location>
</feature>
<feature type="region of interest" description="Disordered" evidence="1">
    <location>
        <begin position="29"/>
        <end position="244"/>
    </location>
</feature>
<name>A0AAN8IN62_TRICO</name>
<gene>
    <name evidence="2" type="ORF">GCK32_009844</name>
</gene>
<feature type="compositionally biased region" description="Basic residues" evidence="1">
    <location>
        <begin position="181"/>
        <end position="190"/>
    </location>
</feature>
<dbReference type="AlphaFoldDB" id="A0AAN8IN62"/>
<evidence type="ECO:0000256" key="1">
    <source>
        <dbReference type="SAM" id="MobiDB-lite"/>
    </source>
</evidence>